<dbReference type="EMBL" id="LNQE01000932">
    <property type="protein sequence ID" value="KUG22920.1"/>
    <property type="molecule type" value="Genomic_DNA"/>
</dbReference>
<sequence>MTKRTSADIFPGADAKMEREMETVRLMINLYCRGNHGNRENLCAGCGGLFHYAKKRLEQCPFKENKPQCSKCAVHCYKPSMREKIKAVMKYSGPRMLYRHPILTGKHYLMRNK</sequence>
<proteinExistence type="predicted"/>
<gene>
    <name evidence="1" type="ORF">ASZ90_007291</name>
</gene>
<dbReference type="Pfam" id="PF11756">
    <property type="entry name" value="YgbA_NO"/>
    <property type="match status" value="1"/>
</dbReference>
<reference evidence="1" key="1">
    <citation type="journal article" date="2015" name="Proc. Natl. Acad. Sci. U.S.A.">
        <title>Networks of energetic and metabolic interactions define dynamics in microbial communities.</title>
        <authorList>
            <person name="Embree M."/>
            <person name="Liu J.K."/>
            <person name="Al-Bassam M.M."/>
            <person name="Zengler K."/>
        </authorList>
    </citation>
    <scope>NUCLEOTIDE SEQUENCE</scope>
</reference>
<protein>
    <recommendedName>
        <fullName evidence="2">Nitrous oxide-stimulated promoter</fullName>
    </recommendedName>
</protein>
<evidence type="ECO:0000313" key="1">
    <source>
        <dbReference type="EMBL" id="KUG22920.1"/>
    </source>
</evidence>
<accession>A0A0W8FPS3</accession>
<comment type="caution">
    <text evidence="1">The sequence shown here is derived from an EMBL/GenBank/DDBJ whole genome shotgun (WGS) entry which is preliminary data.</text>
</comment>
<organism evidence="1">
    <name type="scientific">hydrocarbon metagenome</name>
    <dbReference type="NCBI Taxonomy" id="938273"/>
    <lineage>
        <taxon>unclassified sequences</taxon>
        <taxon>metagenomes</taxon>
        <taxon>ecological metagenomes</taxon>
    </lineage>
</organism>
<dbReference type="InterPro" id="IPR020483">
    <property type="entry name" value="Uncharacterised_YgbA"/>
</dbReference>
<dbReference type="AlphaFoldDB" id="A0A0W8FPS3"/>
<dbReference type="NCBIfam" id="NF007714">
    <property type="entry name" value="PRK10410.1-2"/>
    <property type="match status" value="1"/>
</dbReference>
<evidence type="ECO:0008006" key="2">
    <source>
        <dbReference type="Google" id="ProtNLM"/>
    </source>
</evidence>
<name>A0A0W8FPS3_9ZZZZ</name>